<dbReference type="Pfam" id="PF17765">
    <property type="entry name" value="MLTR_LBD"/>
    <property type="match status" value="1"/>
</dbReference>
<dbReference type="RefSeq" id="WP_046967626.1">
    <property type="nucleotide sequence ID" value="NZ_CP017480.1"/>
</dbReference>
<name>A0A0G9HGZ8_9GAMM</name>
<dbReference type="KEGG" id="lrz:BJI69_18505"/>
<organism evidence="1 2">
    <name type="scientific">Luteibacter rhizovicinus DSM 16549</name>
    <dbReference type="NCBI Taxonomy" id="1440763"/>
    <lineage>
        <taxon>Bacteria</taxon>
        <taxon>Pseudomonadati</taxon>
        <taxon>Pseudomonadota</taxon>
        <taxon>Gammaproteobacteria</taxon>
        <taxon>Lysobacterales</taxon>
        <taxon>Rhodanobacteraceae</taxon>
        <taxon>Luteibacter</taxon>
    </lineage>
</organism>
<dbReference type="Gene3D" id="3.30.450.180">
    <property type="match status" value="1"/>
</dbReference>
<protein>
    <submittedName>
        <fullName evidence="1">Transcriptional regulator</fullName>
    </submittedName>
</protein>
<dbReference type="Proteomes" id="UP000182987">
    <property type="component" value="Chromosome"/>
</dbReference>
<evidence type="ECO:0000313" key="1">
    <source>
        <dbReference type="EMBL" id="APG05695.1"/>
    </source>
</evidence>
<dbReference type="InterPro" id="IPR041413">
    <property type="entry name" value="MLTR_LBD"/>
</dbReference>
<dbReference type="PANTHER" id="PTHR35010:SF2">
    <property type="entry name" value="BLL4672 PROTEIN"/>
    <property type="match status" value="1"/>
</dbReference>
<dbReference type="SMART" id="SM00530">
    <property type="entry name" value="HTH_XRE"/>
    <property type="match status" value="1"/>
</dbReference>
<dbReference type="EMBL" id="CP017480">
    <property type="protein sequence ID" value="APG05695.1"/>
    <property type="molecule type" value="Genomic_DNA"/>
</dbReference>
<dbReference type="Pfam" id="PF13560">
    <property type="entry name" value="HTH_31"/>
    <property type="match status" value="1"/>
</dbReference>
<dbReference type="PATRIC" id="fig|1440763.5.peg.1900"/>
<dbReference type="OrthoDB" id="5346389at2"/>
<dbReference type="PANTHER" id="PTHR35010">
    <property type="entry name" value="BLL4672 PROTEIN-RELATED"/>
    <property type="match status" value="1"/>
</dbReference>
<dbReference type="AlphaFoldDB" id="A0A0G9HGZ8"/>
<gene>
    <name evidence="1" type="ORF">BJI69_18505</name>
</gene>
<proteinExistence type="predicted"/>
<dbReference type="SUPFAM" id="SSF47413">
    <property type="entry name" value="lambda repressor-like DNA-binding domains"/>
    <property type="match status" value="1"/>
</dbReference>
<dbReference type="GO" id="GO:0003677">
    <property type="term" value="F:DNA binding"/>
    <property type="evidence" value="ECO:0007669"/>
    <property type="project" value="InterPro"/>
</dbReference>
<dbReference type="InterPro" id="IPR001387">
    <property type="entry name" value="Cro/C1-type_HTH"/>
</dbReference>
<dbReference type="Gene3D" id="1.10.260.40">
    <property type="entry name" value="lambda repressor-like DNA-binding domains"/>
    <property type="match status" value="1"/>
</dbReference>
<dbReference type="InterPro" id="IPR010982">
    <property type="entry name" value="Lambda_DNA-bd_dom_sf"/>
</dbReference>
<evidence type="ECO:0000313" key="2">
    <source>
        <dbReference type="Proteomes" id="UP000182987"/>
    </source>
</evidence>
<sequence length="279" mass="31022">MSMSPDNPLGSYLKDRRAKLDPAAFGIPTTRRRTPGLRREEVALRANVSATWYTWLEQGRGGAPSNEVLNRLATALALTAVEREHLFLLAQNRPPEVVYQSSDAITPQLQRVLDSLEFSPAIVKTAQWDIVGWNAAAAAVLTDYGTLPPERRNVLKLLFASDRVRSKTRHWEAHARFAVAAFRADTARLGATDRVKGFVDELMALSPEFETIWNDYDLQSYGEGSKQFAHPLVGELTLEYSSFAVDGRPELGLIIYTPATSADRERVGMLIEARRPASP</sequence>
<dbReference type="CDD" id="cd00093">
    <property type="entry name" value="HTH_XRE"/>
    <property type="match status" value="1"/>
</dbReference>
<reference evidence="2" key="1">
    <citation type="submission" date="2016-09" db="EMBL/GenBank/DDBJ databases">
        <authorList>
            <person name="Lysoe E."/>
        </authorList>
    </citation>
    <scope>NUCLEOTIDE SEQUENCE [LARGE SCALE GENOMIC DNA]</scope>
    <source>
        <strain evidence="2">LJ96T</strain>
    </source>
</reference>
<dbReference type="STRING" id="1440763.BJI69_18505"/>
<keyword evidence="2" id="KW-1185">Reference proteome</keyword>
<accession>A0A0G9HGZ8</accession>